<dbReference type="PANTHER" id="PTHR33122:SF60">
    <property type="entry name" value="LIPID-TRANSFER PROTEIN DIR1-RELATED"/>
    <property type="match status" value="1"/>
</dbReference>
<dbReference type="PANTHER" id="PTHR33122">
    <property type="entry name" value="LIPID BINDING PROTEIN-RELATED"/>
    <property type="match status" value="1"/>
</dbReference>
<dbReference type="GO" id="GO:0009627">
    <property type="term" value="P:systemic acquired resistance"/>
    <property type="evidence" value="ECO:0007669"/>
    <property type="project" value="InterPro"/>
</dbReference>
<feature type="domain" description="Bifunctional inhibitor/plant lipid transfer protein/seed storage helical" evidence="2">
    <location>
        <begin position="49"/>
        <end position="122"/>
    </location>
</feature>
<feature type="signal peptide" evidence="1">
    <location>
        <begin position="1"/>
        <end position="30"/>
    </location>
</feature>
<accession>A0AAV2CZ57</accession>
<dbReference type="InterPro" id="IPR044741">
    <property type="entry name" value="NsLTP-like"/>
</dbReference>
<evidence type="ECO:0000259" key="2">
    <source>
        <dbReference type="SMART" id="SM00499"/>
    </source>
</evidence>
<evidence type="ECO:0000313" key="3">
    <source>
        <dbReference type="EMBL" id="CAL1361713.1"/>
    </source>
</evidence>
<feature type="chain" id="PRO_5043673893" description="Bifunctional inhibitor/plant lipid transfer protein/seed storage helical domain-containing protein" evidence="1">
    <location>
        <begin position="31"/>
        <end position="122"/>
    </location>
</feature>
<proteinExistence type="predicted"/>
<keyword evidence="4" id="KW-1185">Reference proteome</keyword>
<dbReference type="Pfam" id="PF14368">
    <property type="entry name" value="LTP_2"/>
    <property type="match status" value="1"/>
</dbReference>
<dbReference type="InterPro" id="IPR036312">
    <property type="entry name" value="Bifun_inhib/LTP/seed_sf"/>
</dbReference>
<dbReference type="EMBL" id="OZ034814">
    <property type="protein sequence ID" value="CAL1361713.1"/>
    <property type="molecule type" value="Genomic_DNA"/>
</dbReference>
<dbReference type="Gene3D" id="1.10.110.10">
    <property type="entry name" value="Plant lipid-transfer and hydrophobic proteins"/>
    <property type="match status" value="1"/>
</dbReference>
<evidence type="ECO:0000313" key="4">
    <source>
        <dbReference type="Proteomes" id="UP001497516"/>
    </source>
</evidence>
<gene>
    <name evidence="3" type="ORF">LTRI10_LOCUS9077</name>
</gene>
<dbReference type="CDD" id="cd04660">
    <property type="entry name" value="nsLTP_like"/>
    <property type="match status" value="1"/>
</dbReference>
<sequence>MANNSKPMFVKMTMVVALVALAMVVDTVEASRKVGSTKPSPPDEQVVFCNMTQEGLKACKPSVTKPNPISPPALACCQALGTADLKCLCSYKNSFVLPSLGIDPELAMALPEKCNLPSVPQC</sequence>
<dbReference type="SUPFAM" id="SSF47699">
    <property type="entry name" value="Bifunctional inhibitor/lipid-transfer protein/seed storage 2S albumin"/>
    <property type="match status" value="1"/>
</dbReference>
<dbReference type="Proteomes" id="UP001497516">
    <property type="component" value="Chromosome 10"/>
</dbReference>
<dbReference type="InterPro" id="IPR016140">
    <property type="entry name" value="Bifunc_inhib/LTP/seed_store"/>
</dbReference>
<name>A0AAV2CZ57_9ROSI</name>
<organism evidence="3 4">
    <name type="scientific">Linum trigynum</name>
    <dbReference type="NCBI Taxonomy" id="586398"/>
    <lineage>
        <taxon>Eukaryota</taxon>
        <taxon>Viridiplantae</taxon>
        <taxon>Streptophyta</taxon>
        <taxon>Embryophyta</taxon>
        <taxon>Tracheophyta</taxon>
        <taxon>Spermatophyta</taxon>
        <taxon>Magnoliopsida</taxon>
        <taxon>eudicotyledons</taxon>
        <taxon>Gunneridae</taxon>
        <taxon>Pentapetalae</taxon>
        <taxon>rosids</taxon>
        <taxon>fabids</taxon>
        <taxon>Malpighiales</taxon>
        <taxon>Linaceae</taxon>
        <taxon>Linum</taxon>
    </lineage>
</organism>
<reference evidence="3 4" key="1">
    <citation type="submission" date="2024-04" db="EMBL/GenBank/DDBJ databases">
        <authorList>
            <person name="Fracassetti M."/>
        </authorList>
    </citation>
    <scope>NUCLEOTIDE SEQUENCE [LARGE SCALE GENOMIC DNA]</scope>
</reference>
<evidence type="ECO:0000256" key="1">
    <source>
        <dbReference type="SAM" id="SignalP"/>
    </source>
</evidence>
<dbReference type="AlphaFoldDB" id="A0AAV2CZ57"/>
<dbReference type="InterPro" id="IPR039265">
    <property type="entry name" value="DIR1-like"/>
</dbReference>
<dbReference type="GO" id="GO:0005504">
    <property type="term" value="F:fatty acid binding"/>
    <property type="evidence" value="ECO:0007669"/>
    <property type="project" value="InterPro"/>
</dbReference>
<keyword evidence="1" id="KW-0732">Signal</keyword>
<protein>
    <recommendedName>
        <fullName evidence="2">Bifunctional inhibitor/plant lipid transfer protein/seed storage helical domain-containing protein</fullName>
    </recommendedName>
</protein>
<dbReference type="SMART" id="SM00499">
    <property type="entry name" value="AAI"/>
    <property type="match status" value="1"/>
</dbReference>